<keyword evidence="2" id="KW-0067">ATP-binding</keyword>
<dbReference type="InterPro" id="IPR025476">
    <property type="entry name" value="Helitron_helicase-like"/>
</dbReference>
<keyword evidence="2" id="KW-0378">Hydrolase</keyword>
<dbReference type="GO" id="GO:0004386">
    <property type="term" value="F:helicase activity"/>
    <property type="evidence" value="ECO:0007669"/>
    <property type="project" value="UniProtKB-KW"/>
</dbReference>
<evidence type="ECO:0000313" key="2">
    <source>
        <dbReference type="EMBL" id="KAF0751333.1"/>
    </source>
</evidence>
<name>A0A6G0Y8W6_APHCR</name>
<comment type="caution">
    <text evidence="2">The sequence shown here is derived from an EMBL/GenBank/DDBJ whole genome shotgun (WGS) entry which is preliminary data.</text>
</comment>
<organism evidence="2 3">
    <name type="scientific">Aphis craccivora</name>
    <name type="common">Cowpea aphid</name>
    <dbReference type="NCBI Taxonomy" id="307492"/>
    <lineage>
        <taxon>Eukaryota</taxon>
        <taxon>Metazoa</taxon>
        <taxon>Ecdysozoa</taxon>
        <taxon>Arthropoda</taxon>
        <taxon>Hexapoda</taxon>
        <taxon>Insecta</taxon>
        <taxon>Pterygota</taxon>
        <taxon>Neoptera</taxon>
        <taxon>Paraneoptera</taxon>
        <taxon>Hemiptera</taxon>
        <taxon>Sternorrhyncha</taxon>
        <taxon>Aphidomorpha</taxon>
        <taxon>Aphidoidea</taxon>
        <taxon>Aphididae</taxon>
        <taxon>Aphidini</taxon>
        <taxon>Aphis</taxon>
        <taxon>Aphis</taxon>
    </lineage>
</organism>
<proteinExistence type="predicted"/>
<feature type="domain" description="Helitron helicase-like" evidence="1">
    <location>
        <begin position="253"/>
        <end position="295"/>
    </location>
</feature>
<dbReference type="OrthoDB" id="10051381at2759"/>
<keyword evidence="3" id="KW-1185">Reference proteome</keyword>
<dbReference type="PANTHER" id="PTHR45786">
    <property type="entry name" value="DNA BINDING PROTEIN-LIKE"/>
    <property type="match status" value="1"/>
</dbReference>
<gene>
    <name evidence="2" type="ORF">FWK35_00022447</name>
</gene>
<evidence type="ECO:0000259" key="1">
    <source>
        <dbReference type="Pfam" id="PF14214"/>
    </source>
</evidence>
<sequence>MPRVPRAYIGKRTANANRMYNRMYNTPSGATRGVQKIAPMNTPERSQTLAQEQRNALSLKSAFNYQFQIDYLNIKALQIGPMTILCPKCHAKKWKDETNGLCCADGKVVLQQFEDVPELIKSLIDNSHPLSKHFFDNSRRYNTLFQMTSFGANEIGEGNFMPTFKIQGQAHHLIGSLLPEIGNNAIFLQIYFMSESDQISIRTNMIPNLKRGLIESLQTILRENNHLIQSIRSNIDSRSFDEYHINITQNISFSSKTKKVYACIKKNKCIFGDVNCYVYSVEWQKRGLPHCHILLWIQTKIQPDEIDKIISAEIPNKDKDHILYEIVCKNKIHGPCGELNIRSPYMNNGKCSKKYSRILVKDTQTGDDGSDRATFSVNRENDVITNYLNGRYICTSEAFWRIYNFEIHDRDPTVKHLAVHLENGQRVFFNANNFHQVIENPRKMTLTAFFELCSHDDFAKTLLYHQVPSYYTWDDSRDWLKRRRGKDVPGWAGIKMDTAIGRIYTIHPNQSDQGDVDFIFNAFHKPMLVGPISLTRPTSS</sequence>
<keyword evidence="2" id="KW-0547">Nucleotide-binding</keyword>
<dbReference type="EMBL" id="VUJU01005403">
    <property type="protein sequence ID" value="KAF0751333.1"/>
    <property type="molecule type" value="Genomic_DNA"/>
</dbReference>
<accession>A0A6G0Y8W6</accession>
<dbReference type="PANTHER" id="PTHR45786:SF74">
    <property type="entry name" value="ATP-DEPENDENT DNA HELICASE"/>
    <property type="match status" value="1"/>
</dbReference>
<reference evidence="2 3" key="1">
    <citation type="submission" date="2019-08" db="EMBL/GenBank/DDBJ databases">
        <title>Whole genome of Aphis craccivora.</title>
        <authorList>
            <person name="Voronova N.V."/>
            <person name="Shulinski R.S."/>
            <person name="Bandarenka Y.V."/>
            <person name="Zhorov D.G."/>
            <person name="Warner D."/>
        </authorList>
    </citation>
    <scope>NUCLEOTIDE SEQUENCE [LARGE SCALE GENOMIC DNA]</scope>
    <source>
        <strain evidence="2">180601</strain>
        <tissue evidence="2">Whole Body</tissue>
    </source>
</reference>
<dbReference type="Pfam" id="PF14214">
    <property type="entry name" value="Helitron_like_N"/>
    <property type="match status" value="1"/>
</dbReference>
<dbReference type="Proteomes" id="UP000478052">
    <property type="component" value="Unassembled WGS sequence"/>
</dbReference>
<dbReference type="AlphaFoldDB" id="A0A6G0Y8W6"/>
<evidence type="ECO:0000313" key="3">
    <source>
        <dbReference type="Proteomes" id="UP000478052"/>
    </source>
</evidence>
<protein>
    <submittedName>
        <fullName evidence="2">ATP-dependent DNA helicase</fullName>
    </submittedName>
</protein>
<keyword evidence="2" id="KW-0347">Helicase</keyword>